<organism evidence="4 5">
    <name type="scientific">Chitinophaga eiseniae</name>
    <dbReference type="NCBI Taxonomy" id="634771"/>
    <lineage>
        <taxon>Bacteria</taxon>
        <taxon>Pseudomonadati</taxon>
        <taxon>Bacteroidota</taxon>
        <taxon>Chitinophagia</taxon>
        <taxon>Chitinophagales</taxon>
        <taxon>Chitinophagaceae</taxon>
        <taxon>Chitinophaga</taxon>
    </lineage>
</organism>
<protein>
    <submittedName>
        <fullName evidence="4">Efflux RND transporter periplasmic adaptor subunit</fullName>
    </submittedName>
</protein>
<evidence type="ECO:0000256" key="1">
    <source>
        <dbReference type="ARBA" id="ARBA00009477"/>
    </source>
</evidence>
<dbReference type="PANTHER" id="PTHR30097">
    <property type="entry name" value="CATION EFFLUX SYSTEM PROTEIN CUSB"/>
    <property type="match status" value="1"/>
</dbReference>
<dbReference type="PANTHER" id="PTHR30097:SF16">
    <property type="entry name" value="CATION EFFLUX SYSTEM (CZCB-LIKE)"/>
    <property type="match status" value="1"/>
</dbReference>
<comment type="similarity">
    <text evidence="1">Belongs to the membrane fusion protein (MFP) (TC 8.A.1) family.</text>
</comment>
<evidence type="ECO:0000313" key="4">
    <source>
        <dbReference type="EMBL" id="NLR78064.1"/>
    </source>
</evidence>
<evidence type="ECO:0000313" key="5">
    <source>
        <dbReference type="Proteomes" id="UP000552864"/>
    </source>
</evidence>
<dbReference type="Gene3D" id="1.10.287.470">
    <property type="entry name" value="Helix hairpin bin"/>
    <property type="match status" value="1"/>
</dbReference>
<dbReference type="Pfam" id="PF25954">
    <property type="entry name" value="Beta-barrel_RND_2"/>
    <property type="match status" value="1"/>
</dbReference>
<dbReference type="InterPro" id="IPR051909">
    <property type="entry name" value="MFP_Cation_Efflux"/>
</dbReference>
<keyword evidence="5" id="KW-1185">Reference proteome</keyword>
<dbReference type="Gene3D" id="2.40.420.20">
    <property type="match status" value="1"/>
</dbReference>
<dbReference type="SUPFAM" id="SSF111369">
    <property type="entry name" value="HlyD-like secretion proteins"/>
    <property type="match status" value="1"/>
</dbReference>
<feature type="domain" description="CusB-like beta-barrel" evidence="3">
    <location>
        <begin position="222"/>
        <end position="298"/>
    </location>
</feature>
<dbReference type="NCBIfam" id="TIGR01730">
    <property type="entry name" value="RND_mfp"/>
    <property type="match status" value="1"/>
</dbReference>
<dbReference type="Proteomes" id="UP000552864">
    <property type="component" value="Unassembled WGS sequence"/>
</dbReference>
<evidence type="ECO:0000259" key="3">
    <source>
        <dbReference type="Pfam" id="PF25954"/>
    </source>
</evidence>
<comment type="caution">
    <text evidence="4">The sequence shown here is derived from an EMBL/GenBank/DDBJ whole genome shotgun (WGS) entry which is preliminary data.</text>
</comment>
<evidence type="ECO:0000256" key="2">
    <source>
        <dbReference type="ARBA" id="ARBA00022448"/>
    </source>
</evidence>
<dbReference type="GO" id="GO:0016020">
    <property type="term" value="C:membrane"/>
    <property type="evidence" value="ECO:0007669"/>
    <property type="project" value="InterPro"/>
</dbReference>
<keyword evidence="2" id="KW-0813">Transport</keyword>
<accession>A0A847SD20</accession>
<sequence>MKQIQAFFYGTLLMTSCTQKPSRTTVNSCELHGDTVIINSQSALAKKIHIDTISRQLLRQQMSVAGVVKVIPNKFAEVAPTFSGRVLSAYLKLGMKVTPATPLFSMSSQDFITAQKAFFQAKEQLLLAEKRLARQRNLVANGVGVQRELEEAQMNYDVEKKEFESARLSIRLYKANPDELVLGQPLIIYAPITGEIVENKVVVGQLIKNDGASVASVAELSKVWVAGHVKEKDMGAIRQLSHSQITIAALPGKIIRGTIFHINELIEESSRSVEVLMECKNDDHALKPGMYVNVNFENTPQPTILISPKSLLQQSNTSFVFRQVAAGRYVRQQVETNGVLGNKVVVKSGLSENDTVISDGAYYLLDAR</sequence>
<dbReference type="FunFam" id="2.40.30.170:FF:000010">
    <property type="entry name" value="Efflux RND transporter periplasmic adaptor subunit"/>
    <property type="match status" value="1"/>
</dbReference>
<dbReference type="Gene3D" id="2.40.30.170">
    <property type="match status" value="1"/>
</dbReference>
<dbReference type="PROSITE" id="PS51257">
    <property type="entry name" value="PROKAR_LIPOPROTEIN"/>
    <property type="match status" value="1"/>
</dbReference>
<reference evidence="4 5" key="1">
    <citation type="submission" date="2020-04" db="EMBL/GenBank/DDBJ databases">
        <authorList>
            <person name="Yin C."/>
        </authorList>
    </citation>
    <scope>NUCLEOTIDE SEQUENCE [LARGE SCALE GENOMIC DNA]</scope>
    <source>
        <strain evidence="4 5">Ak56</strain>
    </source>
</reference>
<dbReference type="InterPro" id="IPR058792">
    <property type="entry name" value="Beta-barrel_RND_2"/>
</dbReference>
<gene>
    <name evidence="4" type="ORF">HGH91_05475</name>
</gene>
<dbReference type="RefSeq" id="WP_168737418.1">
    <property type="nucleotide sequence ID" value="NZ_JABAHZ010000001.1"/>
</dbReference>
<proteinExistence type="inferred from homology"/>
<dbReference type="GO" id="GO:0022857">
    <property type="term" value="F:transmembrane transporter activity"/>
    <property type="evidence" value="ECO:0007669"/>
    <property type="project" value="InterPro"/>
</dbReference>
<dbReference type="InterPro" id="IPR006143">
    <property type="entry name" value="RND_pump_MFP"/>
</dbReference>
<name>A0A847SD20_9BACT</name>
<dbReference type="EMBL" id="JABAHZ010000001">
    <property type="protein sequence ID" value="NLR78064.1"/>
    <property type="molecule type" value="Genomic_DNA"/>
</dbReference>
<dbReference type="AlphaFoldDB" id="A0A847SD20"/>